<dbReference type="AlphaFoldDB" id="A0A9X4LJ96"/>
<gene>
    <name evidence="1" type="ORF">EXJ73_14685</name>
</gene>
<evidence type="ECO:0000313" key="1">
    <source>
        <dbReference type="EMBL" id="MDG0863709.1"/>
    </source>
</evidence>
<name>A0A9X4LJ96_9BURK</name>
<sequence length="142" mass="14628">MPKTVAAAALSGTSGTGTAVARKRTKAAATSAPTKTVSAKQIDPKVRSAIKKGGTAPLMVMVKLDTKRSTFSQLPVTNRPGSARERAFNEEVAAEVQRSASNGQYRIVSTAANIGVATLEASAGIVRDLLSSSKVAGMKLKV</sequence>
<proteinExistence type="predicted"/>
<reference evidence="1" key="1">
    <citation type="submission" date="2019-02" db="EMBL/GenBank/DDBJ databases">
        <title>Draft genome of the type strain Pelomonas aquatica CCUG 52575T.</title>
        <authorList>
            <person name="Gomila M."/>
            <person name="Lalucat J."/>
        </authorList>
    </citation>
    <scope>NUCLEOTIDE SEQUENCE</scope>
    <source>
        <strain evidence="1">CCUG 52575</strain>
    </source>
</reference>
<protein>
    <submittedName>
        <fullName evidence="1">Uncharacterized protein</fullName>
    </submittedName>
</protein>
<evidence type="ECO:0000313" key="2">
    <source>
        <dbReference type="Proteomes" id="UP001152766"/>
    </source>
</evidence>
<comment type="caution">
    <text evidence="1">The sequence shown here is derived from an EMBL/GenBank/DDBJ whole genome shotgun (WGS) entry which is preliminary data.</text>
</comment>
<dbReference type="EMBL" id="SGUG01000021">
    <property type="protein sequence ID" value="MDG0863709.1"/>
    <property type="molecule type" value="Genomic_DNA"/>
</dbReference>
<dbReference type="RefSeq" id="WP_268149738.1">
    <property type="nucleotide sequence ID" value="NZ_JAPPUW010000007.1"/>
</dbReference>
<keyword evidence="2" id="KW-1185">Reference proteome</keyword>
<dbReference type="Proteomes" id="UP001152766">
    <property type="component" value="Unassembled WGS sequence"/>
</dbReference>
<accession>A0A9X4LJ96</accession>
<organism evidence="1 2">
    <name type="scientific">Pelomonas aquatica</name>
    <dbReference type="NCBI Taxonomy" id="431058"/>
    <lineage>
        <taxon>Bacteria</taxon>
        <taxon>Pseudomonadati</taxon>
        <taxon>Pseudomonadota</taxon>
        <taxon>Betaproteobacteria</taxon>
        <taxon>Burkholderiales</taxon>
        <taxon>Sphaerotilaceae</taxon>
        <taxon>Roseateles</taxon>
    </lineage>
</organism>